<dbReference type="Proteomes" id="UP000332933">
    <property type="component" value="Unassembled WGS sequence"/>
</dbReference>
<reference evidence="2" key="2">
    <citation type="submission" date="2019-06" db="EMBL/GenBank/DDBJ databases">
        <title>Genomics analysis of Aphanomyces spp. identifies a new class of oomycete effector associated with host adaptation.</title>
        <authorList>
            <person name="Gaulin E."/>
        </authorList>
    </citation>
    <scope>NUCLEOTIDE SEQUENCE</scope>
    <source>
        <strain evidence="2">CBS 578.67</strain>
    </source>
</reference>
<evidence type="ECO:0000313" key="4">
    <source>
        <dbReference type="Proteomes" id="UP000332933"/>
    </source>
</evidence>
<dbReference type="EMBL" id="CAADRA010005476">
    <property type="protein sequence ID" value="VFT90323.1"/>
    <property type="molecule type" value="Genomic_DNA"/>
</dbReference>
<evidence type="ECO:0000313" key="3">
    <source>
        <dbReference type="EMBL" id="VFT90323.1"/>
    </source>
</evidence>
<gene>
    <name evidence="3" type="primary">Aste57867_13485</name>
    <name evidence="2" type="ORF">As57867_013435</name>
    <name evidence="3" type="ORF">ASTE57867_13485</name>
</gene>
<dbReference type="EMBL" id="VJMH01005455">
    <property type="protein sequence ID" value="KAF0695721.1"/>
    <property type="molecule type" value="Genomic_DNA"/>
</dbReference>
<accession>A0A485KYK5</accession>
<dbReference type="AlphaFoldDB" id="A0A485KYK5"/>
<keyword evidence="4" id="KW-1185">Reference proteome</keyword>
<proteinExistence type="predicted"/>
<reference evidence="3 4" key="1">
    <citation type="submission" date="2019-03" db="EMBL/GenBank/DDBJ databases">
        <authorList>
            <person name="Gaulin E."/>
            <person name="Dumas B."/>
        </authorList>
    </citation>
    <scope>NUCLEOTIDE SEQUENCE [LARGE SCALE GENOMIC DNA]</scope>
    <source>
        <strain evidence="3">CBS 568.67</strain>
    </source>
</reference>
<organism evidence="3 4">
    <name type="scientific">Aphanomyces stellatus</name>
    <dbReference type="NCBI Taxonomy" id="120398"/>
    <lineage>
        <taxon>Eukaryota</taxon>
        <taxon>Sar</taxon>
        <taxon>Stramenopiles</taxon>
        <taxon>Oomycota</taxon>
        <taxon>Saprolegniomycetes</taxon>
        <taxon>Saprolegniales</taxon>
        <taxon>Verrucalvaceae</taxon>
        <taxon>Aphanomyces</taxon>
    </lineage>
</organism>
<evidence type="ECO:0000256" key="1">
    <source>
        <dbReference type="SAM" id="MobiDB-lite"/>
    </source>
</evidence>
<name>A0A485KYK5_9STRA</name>
<dbReference type="OrthoDB" id="79246at2759"/>
<sequence>MVIRARPVLSSATTYWSETAYTVEQFVAHAGEEDDRAGTLCEDPDLLLYSVFDLEDDDEYDCMPDEAQPDLHPVAPVDVMSTLPSTSELELEWDCLNWHRVEYHWFQMQKHDPRRTRMDVSFMKVLWEGMKFPERRLYNSEQVQRLSRSTLAIAHFRETMPPPTLAPKPRLCLTAPSDTQTTTVARRDQKKTQNEYAVENGKESHRQCSPLVVY</sequence>
<feature type="region of interest" description="Disordered" evidence="1">
    <location>
        <begin position="178"/>
        <end position="203"/>
    </location>
</feature>
<protein>
    <submittedName>
        <fullName evidence="3">Aste57867_13485 protein</fullName>
    </submittedName>
</protein>
<evidence type="ECO:0000313" key="2">
    <source>
        <dbReference type="EMBL" id="KAF0695721.1"/>
    </source>
</evidence>